<dbReference type="EMBL" id="ADMB01000024">
    <property type="protein sequence ID" value="EHR38747.1"/>
    <property type="molecule type" value="Genomic_DNA"/>
</dbReference>
<organism evidence="1 2">
    <name type="scientific">Megamonas funiformis YIT 11815</name>
    <dbReference type="NCBI Taxonomy" id="742816"/>
    <lineage>
        <taxon>Bacteria</taxon>
        <taxon>Bacillati</taxon>
        <taxon>Bacillota</taxon>
        <taxon>Negativicutes</taxon>
        <taxon>Selenomonadales</taxon>
        <taxon>Selenomonadaceae</taxon>
        <taxon>Megamonas</taxon>
    </lineage>
</organism>
<sequence length="146" mass="17408">MKNEDLLNDFMKENNLSYDEPFFVSIDNKTKRYKIVKSTNNYVPEVYVFSSLFNDWTLAVEEALTNILFNNNFKIISAWKPKLNEEYYYFDGKNIYCSRWNNYFTDIASFLTGNCFKSVEEAEANKEKIMKIFNQNQPLINLYEAE</sequence>
<dbReference type="RefSeq" id="WP_008537772.1">
    <property type="nucleotide sequence ID" value="NZ_JH601090.1"/>
</dbReference>
<dbReference type="GeneID" id="62778742"/>
<accession>A0ABP2NLV5</accession>
<dbReference type="Proteomes" id="UP000005963">
    <property type="component" value="Unassembled WGS sequence"/>
</dbReference>
<proteinExistence type="predicted"/>
<reference evidence="1 2" key="1">
    <citation type="submission" date="2012-01" db="EMBL/GenBank/DDBJ databases">
        <title>The Genome Sequence of Megamonas funiformis YIT 11815.</title>
        <authorList>
            <consortium name="The Broad Institute Genome Sequencing Platform"/>
            <person name="Earl A."/>
            <person name="Ward D."/>
            <person name="Feldgarden M."/>
            <person name="Gevers D."/>
            <person name="Morotomi M."/>
            <person name="Young S.K."/>
            <person name="Zeng Q."/>
            <person name="Gargeya S."/>
            <person name="Fitzgerald M."/>
            <person name="Haas B."/>
            <person name="Abouelleil A."/>
            <person name="Alvarado L."/>
            <person name="Arachchi H.M."/>
            <person name="Berlin A."/>
            <person name="Chapman S.B."/>
            <person name="Gearin G."/>
            <person name="Goldberg J."/>
            <person name="Griggs A."/>
            <person name="Gujja S."/>
            <person name="Hansen M."/>
            <person name="Heiman D."/>
            <person name="Howarth C."/>
            <person name="Larimer J."/>
            <person name="Lui A."/>
            <person name="MacDonald P.J.P."/>
            <person name="McCowen C."/>
            <person name="Montmayeur A."/>
            <person name="Murphy C."/>
            <person name="Neiman D."/>
            <person name="Pearson M."/>
            <person name="Priest M."/>
            <person name="Roberts A."/>
            <person name="Saif S."/>
            <person name="Shea T."/>
            <person name="Sisk P."/>
            <person name="Stolte C."/>
            <person name="Sykes S."/>
            <person name="Wortman J."/>
            <person name="Nusbaum C."/>
            <person name="Birren B."/>
        </authorList>
    </citation>
    <scope>NUCLEOTIDE SEQUENCE [LARGE SCALE GENOMIC DNA]</scope>
    <source>
        <strain evidence="1 2">YIT 11815</strain>
    </source>
</reference>
<evidence type="ECO:0000313" key="2">
    <source>
        <dbReference type="Proteomes" id="UP000005963"/>
    </source>
</evidence>
<evidence type="ECO:0000313" key="1">
    <source>
        <dbReference type="EMBL" id="EHR38747.1"/>
    </source>
</evidence>
<keyword evidence="2" id="KW-1185">Reference proteome</keyword>
<gene>
    <name evidence="1" type="ORF">HMPREF9454_00552</name>
</gene>
<comment type="caution">
    <text evidence="1">The sequence shown here is derived from an EMBL/GenBank/DDBJ whole genome shotgun (WGS) entry which is preliminary data.</text>
</comment>
<protein>
    <submittedName>
        <fullName evidence="1">Uncharacterized protein</fullName>
    </submittedName>
</protein>
<name>A0ABP2NLV5_9FIRM</name>